<dbReference type="Gene3D" id="3.40.50.620">
    <property type="entry name" value="HUPs"/>
    <property type="match status" value="1"/>
</dbReference>
<dbReference type="GO" id="GO:0005829">
    <property type="term" value="C:cytosol"/>
    <property type="evidence" value="ECO:0007669"/>
    <property type="project" value="TreeGrafter"/>
</dbReference>
<organism evidence="9">
    <name type="scientific">Candidatus Shikimatogenerans sp. AspAUS03</name>
    <dbReference type="NCBI Taxonomy" id="3158563"/>
    <lineage>
        <taxon>Bacteria</taxon>
        <taxon>Pseudomonadati</taxon>
        <taxon>Bacteroidota</taxon>
        <taxon>Flavobacteriia</taxon>
        <taxon>Flavobacteriales</taxon>
        <taxon>Candidatus Shikimatogenerans</taxon>
    </lineage>
</organism>
<dbReference type="PROSITE" id="PS00178">
    <property type="entry name" value="AA_TRNA_LIGASE_I"/>
    <property type="match status" value="1"/>
</dbReference>
<dbReference type="GO" id="GO:0004818">
    <property type="term" value="F:glutamate-tRNA ligase activity"/>
    <property type="evidence" value="ECO:0007669"/>
    <property type="project" value="TreeGrafter"/>
</dbReference>
<evidence type="ECO:0000256" key="1">
    <source>
        <dbReference type="ARBA" id="ARBA00007894"/>
    </source>
</evidence>
<keyword evidence="6 7" id="KW-0030">Aminoacyl-tRNA synthetase</keyword>
<dbReference type="GO" id="GO:0000049">
    <property type="term" value="F:tRNA binding"/>
    <property type="evidence" value="ECO:0007669"/>
    <property type="project" value="InterPro"/>
</dbReference>
<dbReference type="InterPro" id="IPR001412">
    <property type="entry name" value="aa-tRNA-synth_I_CS"/>
</dbReference>
<evidence type="ECO:0000256" key="7">
    <source>
        <dbReference type="RuleBase" id="RU363037"/>
    </source>
</evidence>
<evidence type="ECO:0000256" key="5">
    <source>
        <dbReference type="ARBA" id="ARBA00022917"/>
    </source>
</evidence>
<dbReference type="InterPro" id="IPR020058">
    <property type="entry name" value="Glu/Gln-tRNA-synth_Ib_cat-dom"/>
</dbReference>
<dbReference type="AlphaFoldDB" id="A0AAU7QSY3"/>
<dbReference type="SUPFAM" id="SSF48163">
    <property type="entry name" value="An anticodon-binding domain of class I aminoacyl-tRNA synthetases"/>
    <property type="match status" value="1"/>
</dbReference>
<evidence type="ECO:0000259" key="8">
    <source>
        <dbReference type="Pfam" id="PF00749"/>
    </source>
</evidence>
<dbReference type="GO" id="GO:0005524">
    <property type="term" value="F:ATP binding"/>
    <property type="evidence" value="ECO:0007669"/>
    <property type="project" value="UniProtKB-KW"/>
</dbReference>
<dbReference type="InterPro" id="IPR014729">
    <property type="entry name" value="Rossmann-like_a/b/a_fold"/>
</dbReference>
<sequence>MFKNFVFRFAPSPSGPLHIGNIRILIYNYILYKKYKGKLYLRIDNTNKKKNKSIFIKYIFKTFKWLLNYKFKNQYIIKQLDRLSIYKKYINILLKKKIVYLCYDTKIDINNMKKIYKKNNKKFYYSYKTRKFMNNKFNKIYKKKKKYVIRYFNIPNKIIYINDLIYGRIIYNSKNLTDIILYRSNGIPTYYFTSIIDDYLLKISHIIRGKEWLSTTALHILIYKVFKWPIPYFIHVSNIIFNNKKISKSNINNLKNNIPFIPIKYKKLLNYQKLGYLPLSIINYLLNNDFNKIYNLKQNIKKFKISKIKKNNILYEIKKILFFNKIIIQNLSTKYLIYIYKKLLKKKYIKYKNFNIKKILFIIKNRLFLLKDLLKETLFIYKIPIKYYFNIKYIKKINYIINKLIFYFLKKKYFIIINLKKIYIKVLRLIIIGKFQGLGINLIFKLISKNEILKRLLYFKKFILNLNIN</sequence>
<dbReference type="InterPro" id="IPR049940">
    <property type="entry name" value="GluQ/Sye"/>
</dbReference>
<keyword evidence="4 7" id="KW-0067">ATP-binding</keyword>
<evidence type="ECO:0000256" key="4">
    <source>
        <dbReference type="ARBA" id="ARBA00022840"/>
    </source>
</evidence>
<name>A0AAU7QSY3_9FLAO</name>
<comment type="similarity">
    <text evidence="1">Belongs to the class-I aminoacyl-tRNA synthetase family. Glutamate--tRNA ligase type 1 subfamily.</text>
</comment>
<keyword evidence="3 7" id="KW-0547">Nucleotide-binding</keyword>
<evidence type="ECO:0000256" key="6">
    <source>
        <dbReference type="ARBA" id="ARBA00023146"/>
    </source>
</evidence>
<dbReference type="PANTHER" id="PTHR43311:SF2">
    <property type="entry name" value="GLUTAMATE--TRNA LIGASE, MITOCHONDRIAL-RELATED"/>
    <property type="match status" value="1"/>
</dbReference>
<dbReference type="SUPFAM" id="SSF52374">
    <property type="entry name" value="Nucleotidylyl transferase"/>
    <property type="match status" value="1"/>
</dbReference>
<dbReference type="GO" id="GO:0006424">
    <property type="term" value="P:glutamyl-tRNA aminoacylation"/>
    <property type="evidence" value="ECO:0007669"/>
    <property type="project" value="TreeGrafter"/>
</dbReference>
<keyword evidence="2 7" id="KW-0436">Ligase</keyword>
<gene>
    <name evidence="9" type="ORF">ABPD24_00235</name>
</gene>
<evidence type="ECO:0000256" key="3">
    <source>
        <dbReference type="ARBA" id="ARBA00022741"/>
    </source>
</evidence>
<dbReference type="InterPro" id="IPR000924">
    <property type="entry name" value="Glu/Gln-tRNA-synth"/>
</dbReference>
<reference evidence="9" key="1">
    <citation type="submission" date="2024-06" db="EMBL/GenBank/DDBJ databases">
        <title>Diversity, functionality, and evolutionary history of bacterial symbionts in false click beetles (Coleoptera, Throscidae).</title>
        <authorList>
            <person name="Wierz J.C."/>
            <person name="Malm H."/>
            <person name="Kaltenpoth M."/>
            <person name="Engl T."/>
        </authorList>
    </citation>
    <scope>NUCLEOTIDE SEQUENCE</scope>
    <source>
        <strain evidence="9">AspAUS03</strain>
    </source>
</reference>
<dbReference type="InterPro" id="IPR008925">
    <property type="entry name" value="aa_tRNA-synth_I_cd-bd_sf"/>
</dbReference>
<feature type="domain" description="Glutamyl/glutaminyl-tRNA synthetase class Ib catalytic" evidence="8">
    <location>
        <begin position="7"/>
        <end position="313"/>
    </location>
</feature>
<protein>
    <submittedName>
        <fullName evidence="9">Glutamate--tRNA ligase family protein</fullName>
    </submittedName>
</protein>
<proteinExistence type="inferred from homology"/>
<evidence type="ECO:0000256" key="2">
    <source>
        <dbReference type="ARBA" id="ARBA00022598"/>
    </source>
</evidence>
<accession>A0AAU7QSY3</accession>
<dbReference type="PRINTS" id="PR00987">
    <property type="entry name" value="TRNASYNTHGLU"/>
</dbReference>
<evidence type="ECO:0000313" key="9">
    <source>
        <dbReference type="EMBL" id="XBT18887.1"/>
    </source>
</evidence>
<keyword evidence="5 7" id="KW-0648">Protein biosynthesis</keyword>
<dbReference type="EMBL" id="CP157897">
    <property type="protein sequence ID" value="XBT18887.1"/>
    <property type="molecule type" value="Genomic_DNA"/>
</dbReference>
<dbReference type="Pfam" id="PF00749">
    <property type="entry name" value="tRNA-synt_1c"/>
    <property type="match status" value="1"/>
</dbReference>
<dbReference type="PANTHER" id="PTHR43311">
    <property type="entry name" value="GLUTAMATE--TRNA LIGASE"/>
    <property type="match status" value="1"/>
</dbReference>